<name>A0A1A9ZQ27_GLOPL</name>
<evidence type="ECO:0000313" key="2">
    <source>
        <dbReference type="EnsemblMetazoa" id="GPAI021477-PA"/>
    </source>
</evidence>
<dbReference type="Proteomes" id="UP000092445">
    <property type="component" value="Unassembled WGS sequence"/>
</dbReference>
<evidence type="ECO:0000256" key="1">
    <source>
        <dbReference type="SAM" id="Phobius"/>
    </source>
</evidence>
<keyword evidence="1" id="KW-0472">Membrane</keyword>
<dbReference type="EnsemblMetazoa" id="GPAI021477-RA">
    <property type="protein sequence ID" value="GPAI021477-PA"/>
    <property type="gene ID" value="GPAI021477"/>
</dbReference>
<protein>
    <submittedName>
        <fullName evidence="2">Uncharacterized protein</fullName>
    </submittedName>
</protein>
<accession>A0A1A9ZQ27</accession>
<sequence length="106" mass="12007">MLLLENSHQCIYNDSAENDSCSFHIFSYNRLRAEASKGKHDFQIITESTDVLLKEERMDIMYYNNSNNNSNSNNGLKATTSSLVSSLGIFQFTITFVILYSAFSDA</sequence>
<dbReference type="VEuPathDB" id="VectorBase:GPAI021477"/>
<keyword evidence="1" id="KW-0812">Transmembrane</keyword>
<dbReference type="AlphaFoldDB" id="A0A1A9ZQ27"/>
<proteinExistence type="predicted"/>
<reference evidence="2" key="2">
    <citation type="submission" date="2020-05" db="UniProtKB">
        <authorList>
            <consortium name="EnsemblMetazoa"/>
        </authorList>
    </citation>
    <scope>IDENTIFICATION</scope>
    <source>
        <strain evidence="2">IAEA</strain>
    </source>
</reference>
<reference evidence="3" key="1">
    <citation type="submission" date="2014-03" db="EMBL/GenBank/DDBJ databases">
        <authorList>
            <person name="Aksoy S."/>
            <person name="Warren W."/>
            <person name="Wilson R.K."/>
        </authorList>
    </citation>
    <scope>NUCLEOTIDE SEQUENCE [LARGE SCALE GENOMIC DNA]</scope>
    <source>
        <strain evidence="3">IAEA</strain>
    </source>
</reference>
<feature type="transmembrane region" description="Helical" evidence="1">
    <location>
        <begin position="83"/>
        <end position="103"/>
    </location>
</feature>
<organism evidence="2 3">
    <name type="scientific">Glossina pallidipes</name>
    <name type="common">Tsetse fly</name>
    <dbReference type="NCBI Taxonomy" id="7398"/>
    <lineage>
        <taxon>Eukaryota</taxon>
        <taxon>Metazoa</taxon>
        <taxon>Ecdysozoa</taxon>
        <taxon>Arthropoda</taxon>
        <taxon>Hexapoda</taxon>
        <taxon>Insecta</taxon>
        <taxon>Pterygota</taxon>
        <taxon>Neoptera</taxon>
        <taxon>Endopterygota</taxon>
        <taxon>Diptera</taxon>
        <taxon>Brachycera</taxon>
        <taxon>Muscomorpha</taxon>
        <taxon>Hippoboscoidea</taxon>
        <taxon>Glossinidae</taxon>
        <taxon>Glossina</taxon>
    </lineage>
</organism>
<evidence type="ECO:0000313" key="3">
    <source>
        <dbReference type="Proteomes" id="UP000092445"/>
    </source>
</evidence>
<keyword evidence="3" id="KW-1185">Reference proteome</keyword>
<keyword evidence="1" id="KW-1133">Transmembrane helix</keyword>